<accession>A0A158ITA7</accession>
<dbReference type="GO" id="GO:0005737">
    <property type="term" value="C:cytoplasm"/>
    <property type="evidence" value="ECO:0007669"/>
    <property type="project" value="TreeGrafter"/>
</dbReference>
<dbReference type="GO" id="GO:0070292">
    <property type="term" value="P:N-acylphosphatidylethanolamine metabolic process"/>
    <property type="evidence" value="ECO:0007669"/>
    <property type="project" value="TreeGrafter"/>
</dbReference>
<organism evidence="6 7">
    <name type="scientific">Caballeronia udeis</name>
    <dbReference type="NCBI Taxonomy" id="1232866"/>
    <lineage>
        <taxon>Bacteria</taxon>
        <taxon>Pseudomonadati</taxon>
        <taxon>Pseudomonadota</taxon>
        <taxon>Betaproteobacteria</taxon>
        <taxon>Burkholderiales</taxon>
        <taxon>Burkholderiaceae</taxon>
        <taxon>Caballeronia</taxon>
    </lineage>
</organism>
<dbReference type="PANTHER" id="PTHR13943:SF77">
    <property type="entry name" value="LRAT DOMAIN-CONTAINING PROTEIN"/>
    <property type="match status" value="1"/>
</dbReference>
<dbReference type="RefSeq" id="WP_062090883.1">
    <property type="nucleotide sequence ID" value="NZ_FCOK02000061.1"/>
</dbReference>
<feature type="domain" description="LRAT" evidence="5">
    <location>
        <begin position="31"/>
        <end position="131"/>
    </location>
</feature>
<dbReference type="PANTHER" id="PTHR13943">
    <property type="entry name" value="HRAS-LIKE SUPPRESSOR - RELATED"/>
    <property type="match status" value="1"/>
</dbReference>
<feature type="region of interest" description="Disordered" evidence="4">
    <location>
        <begin position="1"/>
        <end position="22"/>
    </location>
</feature>
<dbReference type="Proteomes" id="UP000054683">
    <property type="component" value="Unassembled WGS sequence"/>
</dbReference>
<dbReference type="GO" id="GO:0004623">
    <property type="term" value="F:phospholipase A2 activity"/>
    <property type="evidence" value="ECO:0007669"/>
    <property type="project" value="TreeGrafter"/>
</dbReference>
<evidence type="ECO:0000313" key="7">
    <source>
        <dbReference type="Proteomes" id="UP000054683"/>
    </source>
</evidence>
<dbReference type="PROSITE" id="PS51934">
    <property type="entry name" value="LRAT"/>
    <property type="match status" value="1"/>
</dbReference>
<dbReference type="EMBL" id="FCOK02000061">
    <property type="protein sequence ID" value="SAL59874.1"/>
    <property type="molecule type" value="Genomic_DNA"/>
</dbReference>
<evidence type="ECO:0000256" key="3">
    <source>
        <dbReference type="ARBA" id="ARBA00023098"/>
    </source>
</evidence>
<protein>
    <submittedName>
        <fullName evidence="6">Hydrolase</fullName>
    </submittedName>
</protein>
<gene>
    <name evidence="6" type="ORF">AWB69_06629</name>
</gene>
<dbReference type="Gene3D" id="3.90.1720.10">
    <property type="entry name" value="endopeptidase domain like (from Nostoc punctiforme)"/>
    <property type="match status" value="1"/>
</dbReference>
<name>A0A158ITA7_9BURK</name>
<evidence type="ECO:0000256" key="1">
    <source>
        <dbReference type="ARBA" id="ARBA00022679"/>
    </source>
</evidence>
<dbReference type="OrthoDB" id="9812095at2"/>
<evidence type="ECO:0000256" key="2">
    <source>
        <dbReference type="ARBA" id="ARBA00022801"/>
    </source>
</evidence>
<dbReference type="InterPro" id="IPR051496">
    <property type="entry name" value="H-rev107_PLA/AT"/>
</dbReference>
<dbReference type="InterPro" id="IPR007053">
    <property type="entry name" value="LRAT_dom"/>
</dbReference>
<dbReference type="Pfam" id="PF04970">
    <property type="entry name" value="LRAT"/>
    <property type="match status" value="1"/>
</dbReference>
<evidence type="ECO:0000259" key="5">
    <source>
        <dbReference type="PROSITE" id="PS51934"/>
    </source>
</evidence>
<keyword evidence="1" id="KW-0808">Transferase</keyword>
<sequence length="165" mass="18111">MSGNQSSRLCARPGRSTPDIAIDREPVSGAHLVTQRPGYEHHGIYVGNGRVVHYAGFGRSMHRGPIEETTLERFAAGREIRVRVHPTAMFTGQDAVRRVRSRLGEDHYRLLSNNCEHLCAWALFGENRSSQVEACLSHPGLACRVAIAMLKGWIAARGRGGLLAA</sequence>
<evidence type="ECO:0000313" key="6">
    <source>
        <dbReference type="EMBL" id="SAL59874.1"/>
    </source>
</evidence>
<evidence type="ECO:0000256" key="4">
    <source>
        <dbReference type="SAM" id="MobiDB-lite"/>
    </source>
</evidence>
<proteinExistence type="predicted"/>
<dbReference type="GO" id="GO:0008970">
    <property type="term" value="F:phospholipase A1 activity"/>
    <property type="evidence" value="ECO:0007669"/>
    <property type="project" value="TreeGrafter"/>
</dbReference>
<dbReference type="AlphaFoldDB" id="A0A158ITA7"/>
<dbReference type="GO" id="GO:0016410">
    <property type="term" value="F:N-acyltransferase activity"/>
    <property type="evidence" value="ECO:0007669"/>
    <property type="project" value="TreeGrafter"/>
</dbReference>
<keyword evidence="2 6" id="KW-0378">Hydrolase</keyword>
<reference evidence="6 7" key="1">
    <citation type="submission" date="2016-01" db="EMBL/GenBank/DDBJ databases">
        <authorList>
            <person name="Oliw E.H."/>
        </authorList>
    </citation>
    <scope>NUCLEOTIDE SEQUENCE [LARGE SCALE GENOMIC DNA]</scope>
    <source>
        <strain evidence="6">LMG 27134</strain>
    </source>
</reference>
<keyword evidence="3" id="KW-0443">Lipid metabolism</keyword>